<evidence type="ECO:0008006" key="6">
    <source>
        <dbReference type="Google" id="ProtNLM"/>
    </source>
</evidence>
<evidence type="ECO:0000259" key="2">
    <source>
        <dbReference type="Pfam" id="PF00156"/>
    </source>
</evidence>
<evidence type="ECO:0000313" key="4">
    <source>
        <dbReference type="EMBL" id="OGC54809.1"/>
    </source>
</evidence>
<gene>
    <name evidence="4" type="ORF">A3A78_05025</name>
</gene>
<sequence>MDILFKTILDILFPPFCAGCGKFGVVICLKCIERIEFNHLNTCLVCGGQSIKGFTHPSCATFYTPERFISPFVYSDLVRKAILEGKFRGKTFYLYETLADIAYYYLYEVGIAFGNEALVIPVPLSHEKLSLRGFNQSDVIAQVLAARFGVPFVGNVLKKIKETRPQSRLARGERFVNVSGVFQVSALVHGKDVLLVDDVCTTGATFLSCCRALKEAGTRFVWCFSLARAVN</sequence>
<dbReference type="PANTHER" id="PTHR47505:SF1">
    <property type="entry name" value="DNA UTILIZATION PROTEIN YHGH"/>
    <property type="match status" value="1"/>
</dbReference>
<dbReference type="Pfam" id="PF18912">
    <property type="entry name" value="DZR_2"/>
    <property type="match status" value="1"/>
</dbReference>
<reference evidence="4 5" key="1">
    <citation type="journal article" date="2016" name="Nat. Commun.">
        <title>Thousands of microbial genomes shed light on interconnected biogeochemical processes in an aquifer system.</title>
        <authorList>
            <person name="Anantharaman K."/>
            <person name="Brown C.T."/>
            <person name="Hug L.A."/>
            <person name="Sharon I."/>
            <person name="Castelle C.J."/>
            <person name="Probst A.J."/>
            <person name="Thomas B.C."/>
            <person name="Singh A."/>
            <person name="Wilkins M.J."/>
            <person name="Karaoz U."/>
            <person name="Brodie E.L."/>
            <person name="Williams K.H."/>
            <person name="Hubbard S.S."/>
            <person name="Banfield J.F."/>
        </authorList>
    </citation>
    <scope>NUCLEOTIDE SEQUENCE [LARGE SCALE GENOMIC DNA]</scope>
</reference>
<name>A0A1F4VCF8_UNCKA</name>
<dbReference type="InterPro" id="IPR044005">
    <property type="entry name" value="DZR_2"/>
</dbReference>
<organism evidence="4 5">
    <name type="scientific">candidate division WWE3 bacterium RIFCSPLOWO2_01_FULL_41_18</name>
    <dbReference type="NCBI Taxonomy" id="1802625"/>
    <lineage>
        <taxon>Bacteria</taxon>
        <taxon>Katanobacteria</taxon>
    </lineage>
</organism>
<feature type="domain" description="Phosphoribosyltransferase" evidence="2">
    <location>
        <begin position="139"/>
        <end position="219"/>
    </location>
</feature>
<accession>A0A1F4VCF8</accession>
<dbReference type="Gene3D" id="3.40.50.2020">
    <property type="match status" value="1"/>
</dbReference>
<dbReference type="InterPro" id="IPR000836">
    <property type="entry name" value="PRTase_dom"/>
</dbReference>
<evidence type="ECO:0000259" key="3">
    <source>
        <dbReference type="Pfam" id="PF18912"/>
    </source>
</evidence>
<dbReference type="Pfam" id="PF00156">
    <property type="entry name" value="Pribosyltran"/>
    <property type="match status" value="1"/>
</dbReference>
<protein>
    <recommendedName>
        <fullName evidence="6">Phosphoribosyltransferase domain-containing protein</fullName>
    </recommendedName>
</protein>
<feature type="domain" description="Double zinc ribbon" evidence="3">
    <location>
        <begin position="8"/>
        <end position="53"/>
    </location>
</feature>
<dbReference type="AlphaFoldDB" id="A0A1F4VCF8"/>
<comment type="similarity">
    <text evidence="1">Belongs to the ComF/GntX family.</text>
</comment>
<evidence type="ECO:0000313" key="5">
    <source>
        <dbReference type="Proteomes" id="UP000176504"/>
    </source>
</evidence>
<dbReference type="SUPFAM" id="SSF53271">
    <property type="entry name" value="PRTase-like"/>
    <property type="match status" value="1"/>
</dbReference>
<dbReference type="InterPro" id="IPR029057">
    <property type="entry name" value="PRTase-like"/>
</dbReference>
<dbReference type="Proteomes" id="UP000176504">
    <property type="component" value="Unassembled WGS sequence"/>
</dbReference>
<evidence type="ECO:0000256" key="1">
    <source>
        <dbReference type="ARBA" id="ARBA00008007"/>
    </source>
</evidence>
<proteinExistence type="inferred from homology"/>
<dbReference type="InterPro" id="IPR051910">
    <property type="entry name" value="ComF/GntX_DNA_util-trans"/>
</dbReference>
<dbReference type="CDD" id="cd06223">
    <property type="entry name" value="PRTases_typeI"/>
    <property type="match status" value="1"/>
</dbReference>
<comment type="caution">
    <text evidence="4">The sequence shown here is derived from an EMBL/GenBank/DDBJ whole genome shotgun (WGS) entry which is preliminary data.</text>
</comment>
<dbReference type="EMBL" id="MEVI01000004">
    <property type="protein sequence ID" value="OGC54809.1"/>
    <property type="molecule type" value="Genomic_DNA"/>
</dbReference>
<dbReference type="PANTHER" id="PTHR47505">
    <property type="entry name" value="DNA UTILIZATION PROTEIN YHGH"/>
    <property type="match status" value="1"/>
</dbReference>